<comment type="function">
    <text evidence="5">May play a role in anterograde transport of membrane proteins from the endoplasmic reticulum to the Golgi.</text>
</comment>
<evidence type="ECO:0000313" key="7">
    <source>
        <dbReference type="EMBL" id="GMM46878.1"/>
    </source>
</evidence>
<comment type="similarity">
    <text evidence="5">Belongs to the BCAP29/BCAP31 family.</text>
</comment>
<dbReference type="Proteomes" id="UP001378960">
    <property type="component" value="Unassembled WGS sequence"/>
</dbReference>
<name>A0AAV5R639_PICKL</name>
<keyword evidence="4 5" id="KW-0472">Membrane</keyword>
<sequence>MSIQMNLVFTLLIIETIIISILLLPLPPKIQKKLINYYDLSIKNTNFSIILIFIDSLVSIMFVDSIKNGFKFNSSDEIIEFNKNIWDNRSKKFYSQRNMYILGAILSIQMLIWFLIIMIKSIVKNKNILLQLSKEEEKSVDNELTTEYEKLKIDVDTLNKQYDSLWKAYSEKNKNETTEEDNKKDN</sequence>
<organism evidence="7 8">
    <name type="scientific">Pichia kluyveri</name>
    <name type="common">Yeast</name>
    <dbReference type="NCBI Taxonomy" id="36015"/>
    <lineage>
        <taxon>Eukaryota</taxon>
        <taxon>Fungi</taxon>
        <taxon>Dikarya</taxon>
        <taxon>Ascomycota</taxon>
        <taxon>Saccharomycotina</taxon>
        <taxon>Pichiomycetes</taxon>
        <taxon>Pichiales</taxon>
        <taxon>Pichiaceae</taxon>
        <taxon>Pichia</taxon>
    </lineage>
</organism>
<keyword evidence="8" id="KW-1185">Reference proteome</keyword>
<keyword evidence="5" id="KW-0931">ER-Golgi transport</keyword>
<keyword evidence="5" id="KW-0813">Transport</keyword>
<keyword evidence="5" id="KW-0653">Protein transport</keyword>
<dbReference type="GO" id="GO:0006888">
    <property type="term" value="P:endoplasmic reticulum to Golgi vesicle-mediated transport"/>
    <property type="evidence" value="ECO:0007669"/>
    <property type="project" value="UniProtKB-UniRule"/>
</dbReference>
<dbReference type="EMBL" id="BTGB01000005">
    <property type="protein sequence ID" value="GMM46878.1"/>
    <property type="molecule type" value="Genomic_DNA"/>
</dbReference>
<evidence type="ECO:0000256" key="5">
    <source>
        <dbReference type="RuleBase" id="RU367026"/>
    </source>
</evidence>
<protein>
    <recommendedName>
        <fullName evidence="5">Endoplasmic reticulum transmembrane protein</fullName>
    </recommendedName>
</protein>
<evidence type="ECO:0000256" key="2">
    <source>
        <dbReference type="ARBA" id="ARBA00022692"/>
    </source>
</evidence>
<dbReference type="GO" id="GO:0006886">
    <property type="term" value="P:intracellular protein transport"/>
    <property type="evidence" value="ECO:0007669"/>
    <property type="project" value="UniProtKB-UniRule"/>
</dbReference>
<keyword evidence="5" id="KW-0256">Endoplasmic reticulum</keyword>
<dbReference type="InterPro" id="IPR008417">
    <property type="entry name" value="BAP29/BAP31"/>
</dbReference>
<dbReference type="InterPro" id="IPR040463">
    <property type="entry name" value="BAP29/BAP31_N"/>
</dbReference>
<proteinExistence type="inferred from homology"/>
<keyword evidence="3 5" id="KW-1133">Transmembrane helix</keyword>
<reference evidence="7 8" key="1">
    <citation type="journal article" date="2023" name="Elife">
        <title>Identification of key yeast species and microbe-microbe interactions impacting larval growth of Drosophila in the wild.</title>
        <authorList>
            <person name="Mure A."/>
            <person name="Sugiura Y."/>
            <person name="Maeda R."/>
            <person name="Honda K."/>
            <person name="Sakurai N."/>
            <person name="Takahashi Y."/>
            <person name="Watada M."/>
            <person name="Katoh T."/>
            <person name="Gotoh A."/>
            <person name="Gotoh Y."/>
            <person name="Taniguchi I."/>
            <person name="Nakamura K."/>
            <person name="Hayashi T."/>
            <person name="Katayama T."/>
            <person name="Uemura T."/>
            <person name="Hattori Y."/>
        </authorList>
    </citation>
    <scope>NUCLEOTIDE SEQUENCE [LARGE SCALE GENOMIC DNA]</scope>
    <source>
        <strain evidence="7 8">PK-24</strain>
    </source>
</reference>
<dbReference type="Pfam" id="PF05529">
    <property type="entry name" value="Bap31"/>
    <property type="match status" value="1"/>
</dbReference>
<dbReference type="AlphaFoldDB" id="A0AAV5R639"/>
<dbReference type="PANTHER" id="PTHR12701:SF19">
    <property type="entry name" value="ENDOPLASMIC RETICULUM TRANSMEMBRANE PROTEIN 1-RELATED"/>
    <property type="match status" value="1"/>
</dbReference>
<feature type="transmembrane region" description="Helical" evidence="5">
    <location>
        <begin position="7"/>
        <end position="26"/>
    </location>
</feature>
<feature type="transmembrane region" description="Helical" evidence="5">
    <location>
        <begin position="46"/>
        <end position="63"/>
    </location>
</feature>
<comment type="caution">
    <text evidence="7">The sequence shown here is derived from an EMBL/GenBank/DDBJ whole genome shotgun (WGS) entry which is preliminary data.</text>
</comment>
<dbReference type="GO" id="GO:0005789">
    <property type="term" value="C:endoplasmic reticulum membrane"/>
    <property type="evidence" value="ECO:0007669"/>
    <property type="project" value="UniProtKB-SubCell"/>
</dbReference>
<dbReference type="PANTHER" id="PTHR12701">
    <property type="entry name" value="BCR-ASSOCIATED PROTEIN, BAP"/>
    <property type="match status" value="1"/>
</dbReference>
<evidence type="ECO:0000313" key="8">
    <source>
        <dbReference type="Proteomes" id="UP001378960"/>
    </source>
</evidence>
<evidence type="ECO:0000256" key="4">
    <source>
        <dbReference type="ARBA" id="ARBA00023136"/>
    </source>
</evidence>
<comment type="subcellular location">
    <subcellularLocation>
        <location evidence="5">Endoplasmic reticulum membrane</location>
        <topology evidence="5">Multi-pass membrane protein</topology>
    </subcellularLocation>
    <subcellularLocation>
        <location evidence="1">Membrane</location>
        <topology evidence="1">Multi-pass membrane protein</topology>
    </subcellularLocation>
</comment>
<evidence type="ECO:0000256" key="1">
    <source>
        <dbReference type="ARBA" id="ARBA00004141"/>
    </source>
</evidence>
<feature type="domain" description="BAP29/BAP31 transmembrane" evidence="6">
    <location>
        <begin position="1"/>
        <end position="127"/>
    </location>
</feature>
<keyword evidence="2 5" id="KW-0812">Transmembrane</keyword>
<evidence type="ECO:0000256" key="3">
    <source>
        <dbReference type="ARBA" id="ARBA00022989"/>
    </source>
</evidence>
<accession>A0AAV5R639</accession>
<feature type="transmembrane region" description="Helical" evidence="5">
    <location>
        <begin position="99"/>
        <end position="119"/>
    </location>
</feature>
<gene>
    <name evidence="7" type="ORF">DAPK24_034530</name>
</gene>
<evidence type="ECO:0000259" key="6">
    <source>
        <dbReference type="Pfam" id="PF05529"/>
    </source>
</evidence>
<dbReference type="GO" id="GO:0070973">
    <property type="term" value="P:protein localization to endoplasmic reticulum exit site"/>
    <property type="evidence" value="ECO:0007669"/>
    <property type="project" value="UniProtKB-UniRule"/>
</dbReference>